<gene>
    <name evidence="1" type="ORF">C7379_1264</name>
</gene>
<organism evidence="1 2">
    <name type="scientific">Hallella colorans</name>
    <dbReference type="NCBI Taxonomy" id="1703337"/>
    <lineage>
        <taxon>Bacteria</taxon>
        <taxon>Pseudomonadati</taxon>
        <taxon>Bacteroidota</taxon>
        <taxon>Bacteroidia</taxon>
        <taxon>Bacteroidales</taxon>
        <taxon>Prevotellaceae</taxon>
        <taxon>Hallella</taxon>
    </lineage>
</organism>
<dbReference type="Proteomes" id="UP000245870">
    <property type="component" value="Unassembled WGS sequence"/>
</dbReference>
<protein>
    <submittedName>
        <fullName evidence="1">Uncharacterized protein</fullName>
    </submittedName>
</protein>
<sequence length="49" mass="6083">MLILLISFIFLYPKILTFEQNESENIHCYYKFQICIIWNLYIVSFFIEQ</sequence>
<proteinExistence type="predicted"/>
<name>A0A2U0TXX6_9BACT</name>
<reference evidence="1 2" key="1">
    <citation type="submission" date="2018-05" db="EMBL/GenBank/DDBJ databases">
        <title>Genomic Encyclopedia of Type Strains, Phase IV (KMG-IV): sequencing the most valuable type-strain genomes for metagenomic binning, comparative biology and taxonomic classification.</title>
        <authorList>
            <person name="Goeker M."/>
        </authorList>
    </citation>
    <scope>NUCLEOTIDE SEQUENCE [LARGE SCALE GENOMIC DNA]</scope>
    <source>
        <strain evidence="1 2">DSM 100333</strain>
    </source>
</reference>
<comment type="caution">
    <text evidence="1">The sequence shown here is derived from an EMBL/GenBank/DDBJ whole genome shotgun (WGS) entry which is preliminary data.</text>
</comment>
<evidence type="ECO:0000313" key="1">
    <source>
        <dbReference type="EMBL" id="PVX48438.1"/>
    </source>
</evidence>
<accession>A0A2U0TXX6</accession>
<keyword evidence="2" id="KW-1185">Reference proteome</keyword>
<dbReference type="AlphaFoldDB" id="A0A2U0TXX6"/>
<evidence type="ECO:0000313" key="2">
    <source>
        <dbReference type="Proteomes" id="UP000245870"/>
    </source>
</evidence>
<dbReference type="EMBL" id="QENY01000026">
    <property type="protein sequence ID" value="PVX48438.1"/>
    <property type="molecule type" value="Genomic_DNA"/>
</dbReference>